<name>A0A6J8EDG4_MYTCO</name>
<comment type="subcellular location">
    <subcellularLocation>
        <location evidence="1">Membrane</location>
        <topology evidence="1">Multi-pass membrane protein</topology>
    </subcellularLocation>
</comment>
<feature type="transmembrane region" description="Helical" evidence="8">
    <location>
        <begin position="153"/>
        <end position="176"/>
    </location>
</feature>
<dbReference type="PANTHER" id="PTHR45695">
    <property type="entry name" value="LEUCOKININ RECEPTOR-RELATED"/>
    <property type="match status" value="1"/>
</dbReference>
<evidence type="ECO:0000256" key="4">
    <source>
        <dbReference type="ARBA" id="ARBA00023040"/>
    </source>
</evidence>
<dbReference type="PROSITE" id="PS50262">
    <property type="entry name" value="G_PROTEIN_RECEP_F1_2"/>
    <property type="match status" value="1"/>
</dbReference>
<keyword evidence="3 8" id="KW-1133">Transmembrane helix</keyword>
<dbReference type="SUPFAM" id="SSF81321">
    <property type="entry name" value="Family A G protein-coupled receptor-like"/>
    <property type="match status" value="1"/>
</dbReference>
<evidence type="ECO:0000256" key="7">
    <source>
        <dbReference type="ARBA" id="ARBA00023224"/>
    </source>
</evidence>
<reference evidence="10 11" key="1">
    <citation type="submission" date="2020-06" db="EMBL/GenBank/DDBJ databases">
        <authorList>
            <person name="Li R."/>
            <person name="Bekaert M."/>
        </authorList>
    </citation>
    <scope>NUCLEOTIDE SEQUENCE [LARGE SCALE GENOMIC DNA]</scope>
    <source>
        <strain evidence="11">wild</strain>
    </source>
</reference>
<keyword evidence="2 8" id="KW-0812">Transmembrane</keyword>
<keyword evidence="6" id="KW-0675">Receptor</keyword>
<protein>
    <submittedName>
        <fullName evidence="10">GNRHR</fullName>
    </submittedName>
</protein>
<dbReference type="InterPro" id="IPR017452">
    <property type="entry name" value="GPCR_Rhodpsn_7TM"/>
</dbReference>
<accession>A0A6J8EDG4</accession>
<dbReference type="Pfam" id="PF00001">
    <property type="entry name" value="7tm_1"/>
    <property type="match status" value="1"/>
</dbReference>
<feature type="transmembrane region" description="Helical" evidence="8">
    <location>
        <begin position="264"/>
        <end position="282"/>
    </location>
</feature>
<dbReference type="AlphaFoldDB" id="A0A6J8EDG4"/>
<evidence type="ECO:0000256" key="8">
    <source>
        <dbReference type="SAM" id="Phobius"/>
    </source>
</evidence>
<dbReference type="PANTHER" id="PTHR45695:SF22">
    <property type="entry name" value="G-PROTEIN COUPLED RECEPTORS FAMILY 1 PROFILE DOMAIN-CONTAINING PROTEIN"/>
    <property type="match status" value="1"/>
</dbReference>
<feature type="domain" description="G-protein coupled receptors family 1 profile" evidence="9">
    <location>
        <begin position="53"/>
        <end position="321"/>
    </location>
</feature>
<keyword evidence="7" id="KW-0807">Transducer</keyword>
<evidence type="ECO:0000313" key="11">
    <source>
        <dbReference type="Proteomes" id="UP000507470"/>
    </source>
</evidence>
<feature type="transmembrane region" description="Helical" evidence="8">
    <location>
        <begin position="111"/>
        <end position="132"/>
    </location>
</feature>
<dbReference type="GO" id="GO:0004930">
    <property type="term" value="F:G protein-coupled receptor activity"/>
    <property type="evidence" value="ECO:0007669"/>
    <property type="project" value="UniProtKB-KW"/>
</dbReference>
<proteinExistence type="predicted"/>
<evidence type="ECO:0000256" key="6">
    <source>
        <dbReference type="ARBA" id="ARBA00023170"/>
    </source>
</evidence>
<sequence>MDKNLTYNLTFFIDENDTRTRWTLKSGQPPSFNEALMTRTIVFSLMFLMALIGNTATIIQMYRIRKRRSTINTLIVNLAVADLLITFFIMGVDAVWASTVQWLAGNVMCKIVKFGTATGLLASTYITVVISLDRCCVIMDPISRHKAPKRVKIMIVISWILSALFSLPQVFIFSVLRGPFEEDFYQCVDKNYPMKQYQKMYNLFSLITQFMIPLGIMVVSYGLIFYTISKTSKDFREPEHVSSSLEFARGQVRNVFMRKAKRKALRMSIFIVGTFIICWFPYYVLFTRKAFGDSEEMYDATLLTVLTTIGQSNAVLNPIIYGAFHMCKLHKPRFMKRTTSPGTCDKMPFIRRNPKTDDEAANGTNMTLLAMRRNTVIVCKCNQTPVVLQESTVPCIIIMCKCEEGIKPISEEATSSGDT</sequence>
<dbReference type="InterPro" id="IPR000276">
    <property type="entry name" value="GPCR_Rhodpsn"/>
</dbReference>
<dbReference type="OrthoDB" id="6022667at2759"/>
<dbReference type="Proteomes" id="UP000507470">
    <property type="component" value="Unassembled WGS sequence"/>
</dbReference>
<feature type="transmembrane region" description="Helical" evidence="8">
    <location>
        <begin position="203"/>
        <end position="226"/>
    </location>
</feature>
<evidence type="ECO:0000313" key="10">
    <source>
        <dbReference type="EMBL" id="CAC5417645.1"/>
    </source>
</evidence>
<dbReference type="EMBL" id="CACVKT020008786">
    <property type="protein sequence ID" value="CAC5417645.1"/>
    <property type="molecule type" value="Genomic_DNA"/>
</dbReference>
<organism evidence="10 11">
    <name type="scientific">Mytilus coruscus</name>
    <name type="common">Sea mussel</name>
    <dbReference type="NCBI Taxonomy" id="42192"/>
    <lineage>
        <taxon>Eukaryota</taxon>
        <taxon>Metazoa</taxon>
        <taxon>Spiralia</taxon>
        <taxon>Lophotrochozoa</taxon>
        <taxon>Mollusca</taxon>
        <taxon>Bivalvia</taxon>
        <taxon>Autobranchia</taxon>
        <taxon>Pteriomorphia</taxon>
        <taxon>Mytilida</taxon>
        <taxon>Mytiloidea</taxon>
        <taxon>Mytilidae</taxon>
        <taxon>Mytilinae</taxon>
        <taxon>Mytilus</taxon>
    </lineage>
</organism>
<evidence type="ECO:0000256" key="3">
    <source>
        <dbReference type="ARBA" id="ARBA00022989"/>
    </source>
</evidence>
<evidence type="ECO:0000256" key="5">
    <source>
        <dbReference type="ARBA" id="ARBA00023136"/>
    </source>
</evidence>
<evidence type="ECO:0000259" key="9">
    <source>
        <dbReference type="PROSITE" id="PS50262"/>
    </source>
</evidence>
<dbReference type="GO" id="GO:0005886">
    <property type="term" value="C:plasma membrane"/>
    <property type="evidence" value="ECO:0007669"/>
    <property type="project" value="TreeGrafter"/>
</dbReference>
<feature type="transmembrane region" description="Helical" evidence="8">
    <location>
        <begin position="302"/>
        <end position="327"/>
    </location>
</feature>
<keyword evidence="4" id="KW-0297">G-protein coupled receptor</keyword>
<feature type="transmembrane region" description="Helical" evidence="8">
    <location>
        <begin position="41"/>
        <end position="62"/>
    </location>
</feature>
<gene>
    <name evidence="10" type="ORF">MCOR_50134</name>
</gene>
<dbReference type="Gene3D" id="1.20.1070.10">
    <property type="entry name" value="Rhodopsin 7-helix transmembrane proteins"/>
    <property type="match status" value="1"/>
</dbReference>
<keyword evidence="5 8" id="KW-0472">Membrane</keyword>
<evidence type="ECO:0000256" key="1">
    <source>
        <dbReference type="ARBA" id="ARBA00004141"/>
    </source>
</evidence>
<feature type="transmembrane region" description="Helical" evidence="8">
    <location>
        <begin position="74"/>
        <end position="99"/>
    </location>
</feature>
<dbReference type="PRINTS" id="PR00237">
    <property type="entry name" value="GPCRRHODOPSN"/>
</dbReference>
<keyword evidence="11" id="KW-1185">Reference proteome</keyword>
<evidence type="ECO:0000256" key="2">
    <source>
        <dbReference type="ARBA" id="ARBA00022692"/>
    </source>
</evidence>